<evidence type="ECO:0000313" key="1">
    <source>
        <dbReference type="EMBL" id="EKU45767.1"/>
    </source>
</evidence>
<proteinExistence type="predicted"/>
<dbReference type="InterPro" id="IPR038056">
    <property type="entry name" value="YjbR-like_sf"/>
</dbReference>
<dbReference type="InterPro" id="IPR058532">
    <property type="entry name" value="YjbR/MT2646/Rv2570-like"/>
</dbReference>
<gene>
    <name evidence="1" type="ORF">C272_13423</name>
</gene>
<organism evidence="1 2">
    <name type="scientific">Brevibacterium casei S18</name>
    <dbReference type="NCBI Taxonomy" id="1229781"/>
    <lineage>
        <taxon>Bacteria</taxon>
        <taxon>Bacillati</taxon>
        <taxon>Actinomycetota</taxon>
        <taxon>Actinomycetes</taxon>
        <taxon>Micrococcales</taxon>
        <taxon>Brevibacteriaceae</taxon>
        <taxon>Brevibacterium</taxon>
    </lineage>
</organism>
<dbReference type="eggNOG" id="COG2315">
    <property type="taxonomic scope" value="Bacteria"/>
</dbReference>
<dbReference type="AlphaFoldDB" id="K9AT28"/>
<dbReference type="Gene3D" id="3.90.1150.30">
    <property type="match status" value="1"/>
</dbReference>
<dbReference type="Pfam" id="PF04237">
    <property type="entry name" value="YjbR"/>
    <property type="match status" value="1"/>
</dbReference>
<dbReference type="PATRIC" id="fig|1229781.4.peg.2692"/>
<evidence type="ECO:0008006" key="3">
    <source>
        <dbReference type="Google" id="ProtNLM"/>
    </source>
</evidence>
<sequence length="124" mass="13861">MFDADDPVLAWFRAVALSFPEAQEKVSHGRPAFFTTKVFAYFGAAEKHVTGEIEQHPHSVLLLLDPLDAEVMLEREDTFVPMYLGPTGWIGLDLADVAEDELRDLLADSYRSTAPARLARLVQD</sequence>
<dbReference type="SUPFAM" id="SSF142906">
    <property type="entry name" value="YjbR-like"/>
    <property type="match status" value="1"/>
</dbReference>
<comment type="caution">
    <text evidence="1">The sequence shown here is derived from an EMBL/GenBank/DDBJ whole genome shotgun (WGS) entry which is preliminary data.</text>
</comment>
<reference evidence="1 2" key="1">
    <citation type="submission" date="2012-09" db="EMBL/GenBank/DDBJ databases">
        <title>Genome Sequence of Brevibacterium casei S18.</title>
        <authorList>
            <person name="Sharma R."/>
            <person name="Singh A."/>
            <person name="Jangir P.K."/>
        </authorList>
    </citation>
    <scope>NUCLEOTIDE SEQUENCE [LARGE SCALE GENOMIC DNA]</scope>
    <source>
        <strain evidence="1 2">S18</strain>
    </source>
</reference>
<dbReference type="EMBL" id="AMSP01000013">
    <property type="protein sequence ID" value="EKU45767.1"/>
    <property type="molecule type" value="Genomic_DNA"/>
</dbReference>
<dbReference type="Proteomes" id="UP000009879">
    <property type="component" value="Unassembled WGS sequence"/>
</dbReference>
<evidence type="ECO:0000313" key="2">
    <source>
        <dbReference type="Proteomes" id="UP000009879"/>
    </source>
</evidence>
<accession>K9AT28</accession>
<protein>
    <recommendedName>
        <fullName evidence="3">Phosphoribosylglycinamide formyltransferase</fullName>
    </recommendedName>
</protein>
<keyword evidence="2" id="KW-1185">Reference proteome</keyword>
<name>K9AT28_9MICO</name>